<dbReference type="PANTHER" id="PTHR21726:SF61">
    <property type="entry name" value="DNAA INITIATOR-ASSOCIATING PROTEIN"/>
    <property type="match status" value="1"/>
</dbReference>
<reference evidence="3" key="2">
    <citation type="journal article" date="2017" name="J. Anim. Genet.">
        <title>Multiple reference genome sequences of hot pepper reveal the massive evolution of plant disease resistance genes by retroduplication.</title>
        <authorList>
            <person name="Kim S."/>
            <person name="Park J."/>
            <person name="Yeom S.-I."/>
            <person name="Kim Y.-M."/>
            <person name="Seo E."/>
            <person name="Kim K.-T."/>
            <person name="Kim M.-S."/>
            <person name="Lee J.M."/>
            <person name="Cheong K."/>
            <person name="Shin H.-S."/>
            <person name="Kim S.-B."/>
            <person name="Han K."/>
            <person name="Lee J."/>
            <person name="Park M."/>
            <person name="Lee H.-A."/>
            <person name="Lee H.-Y."/>
            <person name="Lee Y."/>
            <person name="Oh S."/>
            <person name="Lee J.H."/>
            <person name="Choi E."/>
            <person name="Choi E."/>
            <person name="Lee S.E."/>
            <person name="Jeon J."/>
            <person name="Kim H."/>
            <person name="Choi G."/>
            <person name="Song H."/>
            <person name="Lee J."/>
            <person name="Lee S.-C."/>
            <person name="Kwon J.-K."/>
            <person name="Lee H.-Y."/>
            <person name="Koo N."/>
            <person name="Hong Y."/>
            <person name="Kim R.W."/>
            <person name="Kang W.-H."/>
            <person name="Huh J.H."/>
            <person name="Kang B.-C."/>
            <person name="Yang T.-J."/>
            <person name="Lee Y.-H."/>
            <person name="Bennetzen J.L."/>
            <person name="Choi D."/>
        </authorList>
    </citation>
    <scope>NUCLEOTIDE SEQUENCE [LARGE SCALE GENOMIC DNA]</scope>
    <source>
        <strain evidence="3">cv. PBC81</strain>
    </source>
</reference>
<protein>
    <submittedName>
        <fullName evidence="2">Uncharacterized protein</fullName>
    </submittedName>
</protein>
<keyword evidence="3" id="KW-1185">Reference proteome</keyword>
<evidence type="ECO:0000256" key="1">
    <source>
        <dbReference type="SAM" id="MobiDB-lite"/>
    </source>
</evidence>
<feature type="region of interest" description="Disordered" evidence="1">
    <location>
        <begin position="304"/>
        <end position="336"/>
    </location>
</feature>
<evidence type="ECO:0000313" key="2">
    <source>
        <dbReference type="EMBL" id="PHT30612.1"/>
    </source>
</evidence>
<reference evidence="2 3" key="1">
    <citation type="journal article" date="2017" name="Genome Biol.">
        <title>New reference genome sequences of hot pepper reveal the massive evolution of plant disease-resistance genes by retroduplication.</title>
        <authorList>
            <person name="Kim S."/>
            <person name="Park J."/>
            <person name="Yeom S.I."/>
            <person name="Kim Y.M."/>
            <person name="Seo E."/>
            <person name="Kim K.T."/>
            <person name="Kim M.S."/>
            <person name="Lee J.M."/>
            <person name="Cheong K."/>
            <person name="Shin H.S."/>
            <person name="Kim S.B."/>
            <person name="Han K."/>
            <person name="Lee J."/>
            <person name="Park M."/>
            <person name="Lee H.A."/>
            <person name="Lee H.Y."/>
            <person name="Lee Y."/>
            <person name="Oh S."/>
            <person name="Lee J.H."/>
            <person name="Choi E."/>
            <person name="Choi E."/>
            <person name="Lee S.E."/>
            <person name="Jeon J."/>
            <person name="Kim H."/>
            <person name="Choi G."/>
            <person name="Song H."/>
            <person name="Lee J."/>
            <person name="Lee S.C."/>
            <person name="Kwon J.K."/>
            <person name="Lee H.Y."/>
            <person name="Koo N."/>
            <person name="Hong Y."/>
            <person name="Kim R.W."/>
            <person name="Kang W.H."/>
            <person name="Huh J.H."/>
            <person name="Kang B.C."/>
            <person name="Yang T.J."/>
            <person name="Lee Y.H."/>
            <person name="Bennetzen J.L."/>
            <person name="Choi D."/>
        </authorList>
    </citation>
    <scope>NUCLEOTIDE SEQUENCE [LARGE SCALE GENOMIC DNA]</scope>
    <source>
        <strain evidence="3">cv. PBC81</strain>
    </source>
</reference>
<feature type="compositionally biased region" description="Polar residues" evidence="1">
    <location>
        <begin position="318"/>
        <end position="336"/>
    </location>
</feature>
<feature type="compositionally biased region" description="Polar residues" evidence="1">
    <location>
        <begin position="10"/>
        <end position="20"/>
    </location>
</feature>
<gene>
    <name evidence="2" type="ORF">CQW23_29792</name>
</gene>
<evidence type="ECO:0000313" key="3">
    <source>
        <dbReference type="Proteomes" id="UP000224567"/>
    </source>
</evidence>
<name>A0A2G2VC94_CAPBA</name>
<dbReference type="Proteomes" id="UP000224567">
    <property type="component" value="Unassembled WGS sequence"/>
</dbReference>
<feature type="region of interest" description="Disordered" evidence="1">
    <location>
        <begin position="1"/>
        <end position="37"/>
    </location>
</feature>
<dbReference type="AlphaFoldDB" id="A0A2G2VC94"/>
<proteinExistence type="predicted"/>
<organism evidence="2 3">
    <name type="scientific">Capsicum baccatum</name>
    <name type="common">Peruvian pepper</name>
    <dbReference type="NCBI Taxonomy" id="33114"/>
    <lineage>
        <taxon>Eukaryota</taxon>
        <taxon>Viridiplantae</taxon>
        <taxon>Streptophyta</taxon>
        <taxon>Embryophyta</taxon>
        <taxon>Tracheophyta</taxon>
        <taxon>Spermatophyta</taxon>
        <taxon>Magnoliopsida</taxon>
        <taxon>eudicotyledons</taxon>
        <taxon>Gunneridae</taxon>
        <taxon>Pentapetalae</taxon>
        <taxon>asterids</taxon>
        <taxon>lamiids</taxon>
        <taxon>Solanales</taxon>
        <taxon>Solanaceae</taxon>
        <taxon>Solanoideae</taxon>
        <taxon>Capsiceae</taxon>
        <taxon>Capsicum</taxon>
    </lineage>
</organism>
<accession>A0A2G2VC94</accession>
<dbReference type="OrthoDB" id="1923650at2759"/>
<dbReference type="EMBL" id="MLFT02000031">
    <property type="protein sequence ID" value="PHT30612.1"/>
    <property type="molecule type" value="Genomic_DNA"/>
</dbReference>
<dbReference type="PANTHER" id="PTHR21726">
    <property type="entry name" value="PHOSPHATIDYLINOSITOL N-ACETYLGLUCOSAMINYLTRANSFERASE SUBUNIT P DOWN SYNDROME CRITICAL REGION PROTEIN 5 -RELATED"/>
    <property type="match status" value="1"/>
</dbReference>
<sequence>MPAGLGSKPQKASASETWSNVADKLGARPGGSDKENMDFDMAEIKGSELGLQWFRTKCALTYPTRYFSPLEDEVDLVGNSLDHHSTDSYLSSSPNCSSKNKVLVESVDSVDDGPLFPEPDKDLSDWRATNLDDEDLGDEELLNPRHAAEIAFYDDNDDLDGAGATGYIIPPPLAPGDKFNITSTMIQLLQLKGLFGGPAGDDPNMHLVQEEAYAVPKSSYDQCPLDGDIIQASDMLDRMTKQSRYWNTRDSEVASSTISIGMTPEQRRREDERHQYMVHIKTKMDLLTKHLLLGKTENVNAVVLKGRDKSDSEEEANYLNNQGDSDNTQSTALLGL</sequence>
<comment type="caution">
    <text evidence="2">The sequence shown here is derived from an EMBL/GenBank/DDBJ whole genome shotgun (WGS) entry which is preliminary data.</text>
</comment>